<keyword evidence="3" id="KW-1185">Reference proteome</keyword>
<evidence type="ECO:0000256" key="1">
    <source>
        <dbReference type="SAM" id="Phobius"/>
    </source>
</evidence>
<keyword evidence="1" id="KW-0472">Membrane</keyword>
<dbReference type="AlphaFoldDB" id="A0AAE9YC28"/>
<protein>
    <submittedName>
        <fullName evidence="2">Uncharacterized protein</fullName>
    </submittedName>
</protein>
<sequence>MGAAPVRHTPTPQKDTTVELGIVGILVVILLIVLIVYFVRRA</sequence>
<dbReference type="Proteomes" id="UP001216390">
    <property type="component" value="Chromosome"/>
</dbReference>
<keyword evidence="1" id="KW-1133">Transmembrane helix</keyword>
<accession>A0AAE9YC28</accession>
<dbReference type="EMBL" id="CP116942">
    <property type="protein sequence ID" value="WCO68413.1"/>
    <property type="molecule type" value="Genomic_DNA"/>
</dbReference>
<gene>
    <name evidence="2" type="ORF">PO878_06685</name>
</gene>
<evidence type="ECO:0000313" key="3">
    <source>
        <dbReference type="Proteomes" id="UP001216390"/>
    </source>
</evidence>
<keyword evidence="1" id="KW-0812">Transmembrane</keyword>
<name>A0AAE9YC28_9ACTN</name>
<organism evidence="2 3">
    <name type="scientific">Iamia majanohamensis</name>
    <dbReference type="NCBI Taxonomy" id="467976"/>
    <lineage>
        <taxon>Bacteria</taxon>
        <taxon>Bacillati</taxon>
        <taxon>Actinomycetota</taxon>
        <taxon>Acidimicrobiia</taxon>
        <taxon>Acidimicrobiales</taxon>
        <taxon>Iamiaceae</taxon>
        <taxon>Iamia</taxon>
    </lineage>
</organism>
<evidence type="ECO:0000313" key="2">
    <source>
        <dbReference type="EMBL" id="WCO68413.1"/>
    </source>
</evidence>
<reference evidence="2" key="1">
    <citation type="submission" date="2023-01" db="EMBL/GenBank/DDBJ databases">
        <title>The diversity of Class Acidimicrobiia in South China Sea sediment environments and the proposal of Iamia marina sp. nov., a novel species of the genus Iamia.</title>
        <authorList>
            <person name="He Y."/>
            <person name="Tian X."/>
        </authorList>
    </citation>
    <scope>NUCLEOTIDE SEQUENCE</scope>
    <source>
        <strain evidence="2">DSM 19957</strain>
    </source>
</reference>
<dbReference type="RefSeq" id="WP_272737930.1">
    <property type="nucleotide sequence ID" value="NZ_CP116942.1"/>
</dbReference>
<feature type="transmembrane region" description="Helical" evidence="1">
    <location>
        <begin position="20"/>
        <end position="39"/>
    </location>
</feature>
<proteinExistence type="predicted"/>
<dbReference type="KEGG" id="ima:PO878_06685"/>